<dbReference type="CDD" id="cd12148">
    <property type="entry name" value="fungal_TF_MHR"/>
    <property type="match status" value="1"/>
</dbReference>
<dbReference type="GO" id="GO:0003677">
    <property type="term" value="F:DNA binding"/>
    <property type="evidence" value="ECO:0007669"/>
    <property type="project" value="InterPro"/>
</dbReference>
<dbReference type="Pfam" id="PF04082">
    <property type="entry name" value="Fungal_trans"/>
    <property type="match status" value="1"/>
</dbReference>
<proteinExistence type="predicted"/>
<evidence type="ECO:0000259" key="4">
    <source>
        <dbReference type="PROSITE" id="PS50048"/>
    </source>
</evidence>
<dbReference type="CDD" id="cd00067">
    <property type="entry name" value="GAL4"/>
    <property type="match status" value="1"/>
</dbReference>
<dbReference type="Pfam" id="PF00172">
    <property type="entry name" value="Zn_clus"/>
    <property type="match status" value="1"/>
</dbReference>
<feature type="region of interest" description="Disordered" evidence="3">
    <location>
        <begin position="1"/>
        <end position="43"/>
    </location>
</feature>
<keyword evidence="2" id="KW-0539">Nucleus</keyword>
<accession>A0A6G1IRG8</accession>
<evidence type="ECO:0000256" key="2">
    <source>
        <dbReference type="ARBA" id="ARBA00023242"/>
    </source>
</evidence>
<keyword evidence="6" id="KW-1185">Reference proteome</keyword>
<keyword evidence="1" id="KW-0479">Metal-binding</keyword>
<evidence type="ECO:0000256" key="1">
    <source>
        <dbReference type="ARBA" id="ARBA00022723"/>
    </source>
</evidence>
<dbReference type="InterPro" id="IPR001138">
    <property type="entry name" value="Zn2Cys6_DnaBD"/>
</dbReference>
<dbReference type="OrthoDB" id="5296287at2759"/>
<dbReference type="GO" id="GO:0008270">
    <property type="term" value="F:zinc ion binding"/>
    <property type="evidence" value="ECO:0007669"/>
    <property type="project" value="InterPro"/>
</dbReference>
<dbReference type="SUPFAM" id="SSF57701">
    <property type="entry name" value="Zn2/Cys6 DNA-binding domain"/>
    <property type="match status" value="1"/>
</dbReference>
<evidence type="ECO:0000256" key="3">
    <source>
        <dbReference type="SAM" id="MobiDB-lite"/>
    </source>
</evidence>
<dbReference type="GO" id="GO:0000981">
    <property type="term" value="F:DNA-binding transcription factor activity, RNA polymerase II-specific"/>
    <property type="evidence" value="ECO:0007669"/>
    <property type="project" value="InterPro"/>
</dbReference>
<dbReference type="AlphaFoldDB" id="A0A6G1IRG8"/>
<gene>
    <name evidence="5" type="ORF">K458DRAFT_373421</name>
</gene>
<evidence type="ECO:0000313" key="6">
    <source>
        <dbReference type="Proteomes" id="UP000799291"/>
    </source>
</evidence>
<dbReference type="InterPro" id="IPR053230">
    <property type="entry name" value="Trans_reg_galc"/>
</dbReference>
<feature type="region of interest" description="Disordered" evidence="3">
    <location>
        <begin position="462"/>
        <end position="500"/>
    </location>
</feature>
<organism evidence="5 6">
    <name type="scientific">Lentithecium fluviatile CBS 122367</name>
    <dbReference type="NCBI Taxonomy" id="1168545"/>
    <lineage>
        <taxon>Eukaryota</taxon>
        <taxon>Fungi</taxon>
        <taxon>Dikarya</taxon>
        <taxon>Ascomycota</taxon>
        <taxon>Pezizomycotina</taxon>
        <taxon>Dothideomycetes</taxon>
        <taxon>Pleosporomycetidae</taxon>
        <taxon>Pleosporales</taxon>
        <taxon>Massarineae</taxon>
        <taxon>Lentitheciaceae</taxon>
        <taxon>Lentithecium</taxon>
    </lineage>
</organism>
<evidence type="ECO:0000313" key="5">
    <source>
        <dbReference type="EMBL" id="KAF2680541.1"/>
    </source>
</evidence>
<sequence length="883" mass="98445">MQVNTRDTAGLRPSKKVAIASRGPPPPPPGDTSEKKKKPRGGRACISCRKRKVRCSGELPQCDNCKASGLVCVYDAARKDRLATATQQCHDLATLLRELSRRVGDADKQKIDDALAGVEDDQQAPESAMPKSLGKRRVVDVEDSPGEERYPASAGSNEELDLVEENFLRDRDARETGYVGVVSEVRWLQSAQREMAHGEGEPYGLPYGPPGSSRAAQAQRTEAFHERRRSGKPAQSQPISNTTFYLDTDSLEIDVEVNPHDLPSPDVADKLLACFLRTVHRSFPILPNNFEEQFAKFFDAVKQGAPLQVPDKWLAVLNLVFAIGARFSHLVNAEWQSDHRDHLIYMTRALRLVNNASMLALAPELGMIQVTGLLSFYYLAIGHVSRAWFMIGVAIRIGLALGLHLRNEDHSTPMDRKQTLIRTWWSLHSVESVLNTITGRPCILPFEDCTVDLPNASEQARLKASARAGPLSESLPGRSTQTSIEEGGSASHSDPGRRMRQPRSYIDAHLSIDLIAQHALAALYAPRTAMRPWDYIQGKITKLATELQDWKRGALPEENGVYTNPFPPPDGSRELTLLRFYYYSVKILITRPCLCRTERRLRGQTKGSAHFNQKTAEACVNAALEMVSMLPVDPDLQDLYENGPWWSVLHHLMQAMAVLLLEIAYQGTHTNTTSESDIAGSIKRLVRWIRAMRITDAVAERAYDVVVRILKGSNPIFHTIANEILAEDEQHSQYTPQLFAPGPNQEFSGQGSFGHPIPGEWYNTYYPEAQQAPPYHEPTTVNPQEILRPIHQDAESQQSVVHQPQSDDFSFLLPGSVANPLVYANPFSTSFDQPNLLGMQNLWSSGGPLGEGPPFAMPDYEEQEQQYDDQGQQYGQHGSQYPH</sequence>
<dbReference type="PROSITE" id="PS00463">
    <property type="entry name" value="ZN2_CY6_FUNGAL_1"/>
    <property type="match status" value="1"/>
</dbReference>
<dbReference type="InterPro" id="IPR007219">
    <property type="entry name" value="XnlR_reg_dom"/>
</dbReference>
<dbReference type="EMBL" id="MU005596">
    <property type="protein sequence ID" value="KAF2680541.1"/>
    <property type="molecule type" value="Genomic_DNA"/>
</dbReference>
<dbReference type="PROSITE" id="PS50048">
    <property type="entry name" value="ZN2_CY6_FUNGAL_2"/>
    <property type="match status" value="1"/>
</dbReference>
<dbReference type="Gene3D" id="4.10.240.10">
    <property type="entry name" value="Zn(2)-C6 fungal-type DNA-binding domain"/>
    <property type="match status" value="1"/>
</dbReference>
<dbReference type="SMART" id="SM00066">
    <property type="entry name" value="GAL4"/>
    <property type="match status" value="1"/>
</dbReference>
<reference evidence="5" key="1">
    <citation type="journal article" date="2020" name="Stud. Mycol.">
        <title>101 Dothideomycetes genomes: a test case for predicting lifestyles and emergence of pathogens.</title>
        <authorList>
            <person name="Haridas S."/>
            <person name="Albert R."/>
            <person name="Binder M."/>
            <person name="Bloem J."/>
            <person name="Labutti K."/>
            <person name="Salamov A."/>
            <person name="Andreopoulos B."/>
            <person name="Baker S."/>
            <person name="Barry K."/>
            <person name="Bills G."/>
            <person name="Bluhm B."/>
            <person name="Cannon C."/>
            <person name="Castanera R."/>
            <person name="Culley D."/>
            <person name="Daum C."/>
            <person name="Ezra D."/>
            <person name="Gonzalez J."/>
            <person name="Henrissat B."/>
            <person name="Kuo A."/>
            <person name="Liang C."/>
            <person name="Lipzen A."/>
            <person name="Lutzoni F."/>
            <person name="Magnuson J."/>
            <person name="Mondo S."/>
            <person name="Nolan M."/>
            <person name="Ohm R."/>
            <person name="Pangilinan J."/>
            <person name="Park H.-J."/>
            <person name="Ramirez L."/>
            <person name="Alfaro M."/>
            <person name="Sun H."/>
            <person name="Tritt A."/>
            <person name="Yoshinaga Y."/>
            <person name="Zwiers L.-H."/>
            <person name="Turgeon B."/>
            <person name="Goodwin S."/>
            <person name="Spatafora J."/>
            <person name="Crous P."/>
            <person name="Grigoriev I."/>
        </authorList>
    </citation>
    <scope>NUCLEOTIDE SEQUENCE</scope>
    <source>
        <strain evidence="5">CBS 122367</strain>
    </source>
</reference>
<dbReference type="SMART" id="SM00906">
    <property type="entry name" value="Fungal_trans"/>
    <property type="match status" value="1"/>
</dbReference>
<name>A0A6G1IRG8_9PLEO</name>
<dbReference type="InterPro" id="IPR036864">
    <property type="entry name" value="Zn2-C6_fun-type_DNA-bd_sf"/>
</dbReference>
<dbReference type="PANTHER" id="PTHR47654">
    <property type="entry name" value="ZN(II)2CYS6 TRANSCRIPTION FACTOR (EUROFUNG)-RELATED"/>
    <property type="match status" value="1"/>
</dbReference>
<dbReference type="PANTHER" id="PTHR47654:SF5">
    <property type="entry name" value="TRANSCRIPTION FACTOR DOMAIN-CONTAINING PROTEIN"/>
    <property type="match status" value="1"/>
</dbReference>
<feature type="region of interest" description="Disordered" evidence="3">
    <location>
        <begin position="197"/>
        <end position="241"/>
    </location>
</feature>
<protein>
    <recommendedName>
        <fullName evidence="4">Zn(2)-C6 fungal-type domain-containing protein</fullName>
    </recommendedName>
</protein>
<dbReference type="Proteomes" id="UP000799291">
    <property type="component" value="Unassembled WGS sequence"/>
</dbReference>
<dbReference type="GO" id="GO:0006351">
    <property type="term" value="P:DNA-templated transcription"/>
    <property type="evidence" value="ECO:0007669"/>
    <property type="project" value="InterPro"/>
</dbReference>
<feature type="region of interest" description="Disordered" evidence="3">
    <location>
        <begin position="116"/>
        <end position="158"/>
    </location>
</feature>
<feature type="domain" description="Zn(2)-C6 fungal-type" evidence="4">
    <location>
        <begin position="44"/>
        <end position="74"/>
    </location>
</feature>
<feature type="region of interest" description="Disordered" evidence="3">
    <location>
        <begin position="842"/>
        <end position="883"/>
    </location>
</feature>